<reference evidence="5 6" key="1">
    <citation type="journal article" date="2013" name="BMC Genomics">
        <title>The genome and transcriptome of the pine saprophyte Ophiostoma piceae, and a comparison with the bark beetle-associated pine pathogen Grosmannia clavigera.</title>
        <authorList>
            <person name="Haridas S."/>
            <person name="Wang Y."/>
            <person name="Lim L."/>
            <person name="Massoumi Alamouti S."/>
            <person name="Jackman S."/>
            <person name="Docking R."/>
            <person name="Robertson G."/>
            <person name="Birol I."/>
            <person name="Bohlmann J."/>
            <person name="Breuil C."/>
        </authorList>
    </citation>
    <scope>NUCLEOTIDE SEQUENCE [LARGE SCALE GENOMIC DNA]</scope>
    <source>
        <strain evidence="5 6">UAMH 11346</strain>
    </source>
</reference>
<comment type="subcellular location">
    <subcellularLocation>
        <location evidence="1">Mitochondrion</location>
    </subcellularLocation>
</comment>
<evidence type="ECO:0000313" key="6">
    <source>
        <dbReference type="Proteomes" id="UP000016923"/>
    </source>
</evidence>
<protein>
    <submittedName>
        <fullName evidence="5">Uncharacterized protein</fullName>
    </submittedName>
</protein>
<accession>S3CUV0</accession>
<keyword evidence="6" id="KW-1185">Reference proteome</keyword>
<dbReference type="Proteomes" id="UP000016923">
    <property type="component" value="Unassembled WGS sequence"/>
</dbReference>
<sequence length="370" mass="41964">MAGVLRRGLRSPTAALPFSILGQSSMQRAAFSSRASSASSYRTEAAKSALIPRQQLLQNQQRRTFAVSSSRMARRQAESSPSVSMSKGVDHSNGLVNFRIPQTFVPPDWKLYVSQPSNFATLYWASIKSRFTEFMAEISVRIQSKKGWLGKARFKPNHKALLPMAKNMHYEMLEATASADMTTLRRILTRAHLDEVETLIAHRPRGQKCKWELLSYQGRPRVTSHKVVIIPGTNTFVRQAVVTIRSRQRFTWMAASEDETRATKSINNIDTANKNVRRRARPAKEQGAVVQKAPTVVEKDVKENIVLMSTMDPSTYKTSEWRIFGFLPDTTLYNWKKESALMEKATKASQDEDRQLKKLKRKEEAVAAKK</sequence>
<dbReference type="eggNOG" id="ENOG502SAX9">
    <property type="taxonomic scope" value="Eukaryota"/>
</dbReference>
<dbReference type="EMBL" id="KE148160">
    <property type="protein sequence ID" value="EPE04515.1"/>
    <property type="molecule type" value="Genomic_DNA"/>
</dbReference>
<proteinExistence type="predicted"/>
<gene>
    <name evidence="5" type="ORF">F503_03577</name>
</gene>
<evidence type="ECO:0000256" key="2">
    <source>
        <dbReference type="ARBA" id="ARBA00022946"/>
    </source>
</evidence>
<dbReference type="Gene3D" id="3.10.450.240">
    <property type="match status" value="1"/>
</dbReference>
<evidence type="ECO:0000256" key="1">
    <source>
        <dbReference type="ARBA" id="ARBA00004173"/>
    </source>
</evidence>
<dbReference type="VEuPathDB" id="FungiDB:F503_03577"/>
<dbReference type="InterPro" id="IPR051975">
    <property type="entry name" value="mtLSU_mL45"/>
</dbReference>
<name>S3CUV0_OPHP1</name>
<evidence type="ECO:0000313" key="5">
    <source>
        <dbReference type="EMBL" id="EPE04515.1"/>
    </source>
</evidence>
<feature type="region of interest" description="Disordered" evidence="4">
    <location>
        <begin position="345"/>
        <end position="370"/>
    </location>
</feature>
<keyword evidence="2" id="KW-0809">Transit peptide</keyword>
<keyword evidence="3" id="KW-0496">Mitochondrion</keyword>
<dbReference type="PANTHER" id="PTHR28554:SF1">
    <property type="entry name" value="LARGE RIBOSOMAL SUBUNIT PROTEIN ML45"/>
    <property type="match status" value="1"/>
</dbReference>
<organism evidence="5 6">
    <name type="scientific">Ophiostoma piceae (strain UAMH 11346)</name>
    <name type="common">Sap stain fungus</name>
    <dbReference type="NCBI Taxonomy" id="1262450"/>
    <lineage>
        <taxon>Eukaryota</taxon>
        <taxon>Fungi</taxon>
        <taxon>Dikarya</taxon>
        <taxon>Ascomycota</taxon>
        <taxon>Pezizomycotina</taxon>
        <taxon>Sordariomycetes</taxon>
        <taxon>Sordariomycetidae</taxon>
        <taxon>Ophiostomatales</taxon>
        <taxon>Ophiostomataceae</taxon>
        <taxon>Ophiostoma</taxon>
    </lineage>
</organism>
<dbReference type="AlphaFoldDB" id="S3CUV0"/>
<dbReference type="GO" id="GO:0005739">
    <property type="term" value="C:mitochondrion"/>
    <property type="evidence" value="ECO:0007669"/>
    <property type="project" value="UniProtKB-SubCell"/>
</dbReference>
<feature type="region of interest" description="Disordered" evidence="4">
    <location>
        <begin position="67"/>
        <end position="88"/>
    </location>
</feature>
<dbReference type="OrthoDB" id="19619at2759"/>
<dbReference type="HOGENOM" id="CLU_850392_0_0_1"/>
<evidence type="ECO:0000256" key="3">
    <source>
        <dbReference type="ARBA" id="ARBA00023128"/>
    </source>
</evidence>
<evidence type="ECO:0000256" key="4">
    <source>
        <dbReference type="SAM" id="MobiDB-lite"/>
    </source>
</evidence>
<dbReference type="PANTHER" id="PTHR28554">
    <property type="entry name" value="39S RIBOSOMAL PROTEIN L45, MITOCHONDRIAL"/>
    <property type="match status" value="1"/>
</dbReference>